<proteinExistence type="inferred from homology"/>
<dbReference type="NCBIfam" id="TIGR00723">
    <property type="entry name" value="ttdB_fumA_fumB"/>
    <property type="match status" value="1"/>
</dbReference>
<sequence>MEIRLTTPLTTEQTKTLKAGDSVLITGVIYTARDAAHKRLVEAAQRGEKLPLEIKDAIIYYAGPTPAKPGRAIGAVGPTTSYRMDAYAPTLMDMGLTGMIGKGKRSPEVVESMKKNGAVYFGAIGGAGALLSQQVQKAELIAYEDLGAEAIRKLTVVDFPAVVVIDCEGNNLYELGKAEYLKTQE</sequence>
<dbReference type="NCBIfam" id="NF005310">
    <property type="entry name" value="PRK06842.1"/>
    <property type="match status" value="1"/>
</dbReference>
<reference evidence="4" key="1">
    <citation type="submission" date="2019-11" db="EMBL/GenBank/DDBJ databases">
        <authorList>
            <person name="Feng L."/>
        </authorList>
    </citation>
    <scope>NUCLEOTIDE SEQUENCE</scope>
    <source>
        <strain evidence="4">AundefinedLFYP135</strain>
    </source>
</reference>
<evidence type="ECO:0000313" key="4">
    <source>
        <dbReference type="EMBL" id="VYT07391.1"/>
    </source>
</evidence>
<accession>A0A6N2TTN5</accession>
<dbReference type="Gene3D" id="3.20.130.10">
    <property type="entry name" value="Fe-S hydro-lyase, tartrate dehydratase beta-type, catalytic domain"/>
    <property type="match status" value="1"/>
</dbReference>
<name>A0A6N2TTN5_9FIRM</name>
<dbReference type="PANTHER" id="PTHR43351">
    <property type="entry name" value="L(+)-TARTRATE DEHYDRATASE SUBUNIT BETA"/>
    <property type="match status" value="1"/>
</dbReference>
<gene>
    <name evidence="4" type="primary">fumB</name>
    <name evidence="4" type="ORF">AULFYP135_01531</name>
</gene>
<keyword evidence="2 4" id="KW-0456">Lyase</keyword>
<dbReference type="InterPro" id="IPR004647">
    <property type="entry name" value="Fe-S_hydro-lyase_TtdB-typ_cat"/>
</dbReference>
<dbReference type="Pfam" id="PF05683">
    <property type="entry name" value="Fumerase_C"/>
    <property type="match status" value="1"/>
</dbReference>
<organism evidence="4">
    <name type="scientific">uncultured Anaerotruncus sp</name>
    <dbReference type="NCBI Taxonomy" id="905011"/>
    <lineage>
        <taxon>Bacteria</taxon>
        <taxon>Bacillati</taxon>
        <taxon>Bacillota</taxon>
        <taxon>Clostridia</taxon>
        <taxon>Eubacteriales</taxon>
        <taxon>Oscillospiraceae</taxon>
        <taxon>Anaerotruncus</taxon>
        <taxon>environmental samples</taxon>
    </lineage>
</organism>
<dbReference type="EMBL" id="CACRSL010000003">
    <property type="protein sequence ID" value="VYT07391.1"/>
    <property type="molecule type" value="Genomic_DNA"/>
</dbReference>
<evidence type="ECO:0000256" key="2">
    <source>
        <dbReference type="ARBA" id="ARBA00023239"/>
    </source>
</evidence>
<feature type="domain" description="Fe-S hydro-lyase tartrate dehydratase beta-type catalytic" evidence="3">
    <location>
        <begin position="2"/>
        <end position="174"/>
    </location>
</feature>
<evidence type="ECO:0000259" key="3">
    <source>
        <dbReference type="Pfam" id="PF05683"/>
    </source>
</evidence>
<protein>
    <submittedName>
        <fullName evidence="4">Fumarate hydratase class I, anaerobic</fullName>
        <ecNumber evidence="4">4.2.1.2</ecNumber>
    </submittedName>
</protein>
<comment type="similarity">
    <text evidence="1">Belongs to the class-I fumarase family.</text>
</comment>
<dbReference type="PANTHER" id="PTHR43351:SF2">
    <property type="entry name" value="L(+)-TARTRATE DEHYDRATASE SUBUNIT BETA-RELATED"/>
    <property type="match status" value="1"/>
</dbReference>
<dbReference type="InterPro" id="IPR036660">
    <property type="entry name" value="Fe-S_hydroAse_TtdB_cat_sf"/>
</dbReference>
<dbReference type="GO" id="GO:0004333">
    <property type="term" value="F:fumarate hydratase activity"/>
    <property type="evidence" value="ECO:0007669"/>
    <property type="project" value="UniProtKB-EC"/>
</dbReference>
<evidence type="ECO:0000256" key="1">
    <source>
        <dbReference type="ARBA" id="ARBA00008876"/>
    </source>
</evidence>
<dbReference type="AlphaFoldDB" id="A0A6N2TTN5"/>
<dbReference type="SUPFAM" id="SSF117457">
    <property type="entry name" value="FumA C-terminal domain-like"/>
    <property type="match status" value="1"/>
</dbReference>
<dbReference type="EC" id="4.2.1.2" evidence="4"/>